<keyword evidence="10 11" id="KW-0407">Ion channel</keyword>
<dbReference type="GO" id="GO:0005886">
    <property type="term" value="C:plasma membrane"/>
    <property type="evidence" value="ECO:0007669"/>
    <property type="project" value="UniProtKB-SubCell"/>
</dbReference>
<dbReference type="Gene3D" id="2.70.170.10">
    <property type="entry name" value="Neurotransmitter-gated ion-channel ligand-binding domain"/>
    <property type="match status" value="1"/>
</dbReference>
<evidence type="ECO:0000259" key="12">
    <source>
        <dbReference type="Pfam" id="PF02931"/>
    </source>
</evidence>
<dbReference type="InterPro" id="IPR006029">
    <property type="entry name" value="Neurotrans-gated_channel_TM"/>
</dbReference>
<dbReference type="Proteomes" id="UP000549394">
    <property type="component" value="Unassembled WGS sequence"/>
</dbReference>
<keyword evidence="7 11" id="KW-1133">Transmembrane helix</keyword>
<evidence type="ECO:0000313" key="15">
    <source>
        <dbReference type="Proteomes" id="UP000549394"/>
    </source>
</evidence>
<keyword evidence="5 11" id="KW-0812">Transmembrane</keyword>
<evidence type="ECO:0000256" key="10">
    <source>
        <dbReference type="ARBA" id="ARBA00023303"/>
    </source>
</evidence>
<sequence>MIIYLYLLILIRNSSPNQRTEMHQIVSGLLSPSQYDGEVPPNIGINEPVVCSINFRINSLSALREAGMEYDMNIYLRLKWNDPRLRFSHLNKTRKYTLSHKQIEKVWIPDVFIKNEKTGRTHDIVVPNRLLHLYPNGNITYSQRLSLTLHCELQLKKFPLDNQTCRVVIGSYGYTASDLLLIWDYSKWPTTVARNLKVPEFQLVDILNSYCYSKTMTGNFSCLKADLFFQRHFEYYLINVYVPSLLIVILSWLTFWIEIEAVAPRISLGLLTVLTVSTQNSNFAAQMPKLSYVKAIDIWMAVCLLMVVGAFLEYPLVNLLDRRQRNSNQFLKEMFSNAKVSQLLPSKDKRIRKRIVRVIPNDDDHQRSRHLAPSKNNKDKKSTAKIIDIFCRAFFPALFALFNIVYWTFYNKT</sequence>
<reference evidence="14 15" key="1">
    <citation type="submission" date="2020-08" db="EMBL/GenBank/DDBJ databases">
        <authorList>
            <person name="Hejnol A."/>
        </authorList>
    </citation>
    <scope>NUCLEOTIDE SEQUENCE [LARGE SCALE GENOMIC DNA]</scope>
</reference>
<dbReference type="CDD" id="cd19049">
    <property type="entry name" value="LGIC_TM_anion"/>
    <property type="match status" value="1"/>
</dbReference>
<evidence type="ECO:0000256" key="5">
    <source>
        <dbReference type="ARBA" id="ARBA00022692"/>
    </source>
</evidence>
<evidence type="ECO:0000256" key="3">
    <source>
        <dbReference type="ARBA" id="ARBA00022448"/>
    </source>
</evidence>
<feature type="transmembrane region" description="Helical" evidence="11">
    <location>
        <begin position="298"/>
        <end position="317"/>
    </location>
</feature>
<dbReference type="InterPro" id="IPR036734">
    <property type="entry name" value="Neur_chan_lig-bd_sf"/>
</dbReference>
<keyword evidence="6 11" id="KW-0732">Signal</keyword>
<dbReference type="PROSITE" id="PS00236">
    <property type="entry name" value="NEUROTR_ION_CHANNEL"/>
    <property type="match status" value="1"/>
</dbReference>
<keyword evidence="9 11" id="KW-0472">Membrane</keyword>
<dbReference type="InterPro" id="IPR038050">
    <property type="entry name" value="Neuro_actylchol_rec"/>
</dbReference>
<feature type="domain" description="Neurotransmitter-gated ion-channel ligand-binding" evidence="12">
    <location>
        <begin position="24"/>
        <end position="223"/>
    </location>
</feature>
<dbReference type="Gene3D" id="1.20.58.390">
    <property type="entry name" value="Neurotransmitter-gated ion-channel transmembrane domain"/>
    <property type="match status" value="1"/>
</dbReference>
<dbReference type="SUPFAM" id="SSF90112">
    <property type="entry name" value="Neurotransmitter-gated ion-channel transmembrane pore"/>
    <property type="match status" value="1"/>
</dbReference>
<feature type="transmembrane region" description="Helical" evidence="11">
    <location>
        <begin position="389"/>
        <end position="409"/>
    </location>
</feature>
<dbReference type="GO" id="GO:0004888">
    <property type="term" value="F:transmembrane signaling receptor activity"/>
    <property type="evidence" value="ECO:0007669"/>
    <property type="project" value="InterPro"/>
</dbReference>
<comment type="caution">
    <text evidence="11">Lacks conserved residue(s) required for the propagation of feature annotation.</text>
</comment>
<name>A0A7I8VUV6_9ANNE</name>
<dbReference type="NCBIfam" id="TIGR00860">
    <property type="entry name" value="LIC"/>
    <property type="match status" value="1"/>
</dbReference>
<dbReference type="EMBL" id="CAJFCJ010000012">
    <property type="protein sequence ID" value="CAD5120110.1"/>
    <property type="molecule type" value="Genomic_DNA"/>
</dbReference>
<dbReference type="PRINTS" id="PR00253">
    <property type="entry name" value="GABAARECEPTR"/>
</dbReference>
<evidence type="ECO:0000259" key="13">
    <source>
        <dbReference type="Pfam" id="PF02932"/>
    </source>
</evidence>
<evidence type="ECO:0000313" key="14">
    <source>
        <dbReference type="EMBL" id="CAD5120110.1"/>
    </source>
</evidence>
<dbReference type="PANTHER" id="PTHR18945">
    <property type="entry name" value="NEUROTRANSMITTER GATED ION CHANNEL"/>
    <property type="match status" value="1"/>
</dbReference>
<dbReference type="InterPro" id="IPR018000">
    <property type="entry name" value="Neurotransmitter_ion_chnl_CS"/>
</dbReference>
<keyword evidence="4" id="KW-1003">Cell membrane</keyword>
<organism evidence="14 15">
    <name type="scientific">Dimorphilus gyrociliatus</name>
    <dbReference type="NCBI Taxonomy" id="2664684"/>
    <lineage>
        <taxon>Eukaryota</taxon>
        <taxon>Metazoa</taxon>
        <taxon>Spiralia</taxon>
        <taxon>Lophotrochozoa</taxon>
        <taxon>Annelida</taxon>
        <taxon>Polychaeta</taxon>
        <taxon>Polychaeta incertae sedis</taxon>
        <taxon>Dinophilidae</taxon>
        <taxon>Dimorphilus</taxon>
    </lineage>
</organism>
<dbReference type="OrthoDB" id="407674at2759"/>
<proteinExistence type="inferred from homology"/>
<evidence type="ECO:0000256" key="6">
    <source>
        <dbReference type="ARBA" id="ARBA00022729"/>
    </source>
</evidence>
<comment type="subcellular location">
    <subcellularLocation>
        <location evidence="2">Cell membrane</location>
    </subcellularLocation>
    <subcellularLocation>
        <location evidence="1">Membrane</location>
        <topology evidence="1">Multi-pass membrane protein</topology>
    </subcellularLocation>
</comment>
<feature type="signal peptide" evidence="11">
    <location>
        <begin position="1"/>
        <end position="16"/>
    </location>
</feature>
<evidence type="ECO:0000256" key="7">
    <source>
        <dbReference type="ARBA" id="ARBA00022989"/>
    </source>
</evidence>
<keyword evidence="8 11" id="KW-0406">Ion transport</keyword>
<dbReference type="FunFam" id="2.70.170.10:FF:000065">
    <property type="entry name" value="Glutamate-gated chloride channel, putative"/>
    <property type="match status" value="1"/>
</dbReference>
<feature type="chain" id="PRO_5029933216" evidence="11">
    <location>
        <begin position="17"/>
        <end position="413"/>
    </location>
</feature>
<evidence type="ECO:0000256" key="8">
    <source>
        <dbReference type="ARBA" id="ARBA00023065"/>
    </source>
</evidence>
<dbReference type="InterPro" id="IPR006028">
    <property type="entry name" value="GABAA/Glycine_rcpt"/>
</dbReference>
<comment type="caution">
    <text evidence="14">The sequence shown here is derived from an EMBL/GenBank/DDBJ whole genome shotgun (WGS) entry which is preliminary data.</text>
</comment>
<keyword evidence="15" id="KW-1185">Reference proteome</keyword>
<accession>A0A7I8VUV6</accession>
<gene>
    <name evidence="14" type="ORF">DGYR_LOCUS8245</name>
</gene>
<keyword evidence="3 11" id="KW-0813">Transport</keyword>
<evidence type="ECO:0000256" key="2">
    <source>
        <dbReference type="ARBA" id="ARBA00004236"/>
    </source>
</evidence>
<dbReference type="InterPro" id="IPR006201">
    <property type="entry name" value="Neur_channel"/>
</dbReference>
<feature type="transmembrane region" description="Helical" evidence="11">
    <location>
        <begin position="236"/>
        <end position="257"/>
    </location>
</feature>
<comment type="similarity">
    <text evidence="11">Belongs to the ligand-gated ion channel (TC 1.A.9) family.</text>
</comment>
<dbReference type="Pfam" id="PF02931">
    <property type="entry name" value="Neur_chan_LBD"/>
    <property type="match status" value="1"/>
</dbReference>
<feature type="domain" description="Neurotransmitter-gated ion-channel transmembrane" evidence="13">
    <location>
        <begin position="240"/>
        <end position="332"/>
    </location>
</feature>
<evidence type="ECO:0000256" key="1">
    <source>
        <dbReference type="ARBA" id="ARBA00004141"/>
    </source>
</evidence>
<dbReference type="GO" id="GO:0005230">
    <property type="term" value="F:extracellular ligand-gated monoatomic ion channel activity"/>
    <property type="evidence" value="ECO:0007669"/>
    <property type="project" value="InterPro"/>
</dbReference>
<dbReference type="AlphaFoldDB" id="A0A7I8VUV6"/>
<dbReference type="PRINTS" id="PR00252">
    <property type="entry name" value="NRIONCHANNEL"/>
</dbReference>
<dbReference type="InterPro" id="IPR006202">
    <property type="entry name" value="Neur_chan_lig-bd"/>
</dbReference>
<dbReference type="InterPro" id="IPR036719">
    <property type="entry name" value="Neuro-gated_channel_TM_sf"/>
</dbReference>
<dbReference type="Pfam" id="PF02932">
    <property type="entry name" value="Neur_chan_memb"/>
    <property type="match status" value="1"/>
</dbReference>
<evidence type="ECO:0000256" key="4">
    <source>
        <dbReference type="ARBA" id="ARBA00022475"/>
    </source>
</evidence>
<evidence type="ECO:0000256" key="9">
    <source>
        <dbReference type="ARBA" id="ARBA00023136"/>
    </source>
</evidence>
<dbReference type="SUPFAM" id="SSF63712">
    <property type="entry name" value="Nicotinic receptor ligand binding domain-like"/>
    <property type="match status" value="1"/>
</dbReference>
<protein>
    <submittedName>
        <fullName evidence="14">DgyrCDS8688</fullName>
    </submittedName>
</protein>
<evidence type="ECO:0000256" key="11">
    <source>
        <dbReference type="RuleBase" id="RU000687"/>
    </source>
</evidence>